<dbReference type="PANTHER" id="PTHR30477:SF18">
    <property type="entry name" value="METAL TRANSPORT SYSTEM MEMBRANE PROTEIN CT_417-RELATED"/>
    <property type="match status" value="1"/>
</dbReference>
<evidence type="ECO:0000256" key="4">
    <source>
        <dbReference type="ARBA" id="ARBA00022989"/>
    </source>
</evidence>
<dbReference type="InterPro" id="IPR037294">
    <property type="entry name" value="ABC_BtuC-like"/>
</dbReference>
<dbReference type="InterPro" id="IPR001626">
    <property type="entry name" value="ABC_TroCD"/>
</dbReference>
<evidence type="ECO:0000256" key="6">
    <source>
        <dbReference type="RuleBase" id="RU003943"/>
    </source>
</evidence>
<keyword evidence="9" id="KW-1185">Reference proteome</keyword>
<dbReference type="Pfam" id="PF00950">
    <property type="entry name" value="ABC-3"/>
    <property type="match status" value="1"/>
</dbReference>
<evidence type="ECO:0000313" key="9">
    <source>
        <dbReference type="Proteomes" id="UP000831787"/>
    </source>
</evidence>
<evidence type="ECO:0000256" key="5">
    <source>
        <dbReference type="ARBA" id="ARBA00023136"/>
    </source>
</evidence>
<feature type="transmembrane region" description="Helical" evidence="7">
    <location>
        <begin position="90"/>
        <end position="114"/>
    </location>
</feature>
<proteinExistence type="inferred from homology"/>
<feature type="transmembrane region" description="Helical" evidence="7">
    <location>
        <begin position="14"/>
        <end position="33"/>
    </location>
</feature>
<keyword evidence="6" id="KW-0813">Transport</keyword>
<evidence type="ECO:0000256" key="2">
    <source>
        <dbReference type="ARBA" id="ARBA00008034"/>
    </source>
</evidence>
<dbReference type="Proteomes" id="UP000831787">
    <property type="component" value="Chromosome"/>
</dbReference>
<dbReference type="EMBL" id="CP095073">
    <property type="protein sequence ID" value="UOQ44310.1"/>
    <property type="molecule type" value="Genomic_DNA"/>
</dbReference>
<evidence type="ECO:0000256" key="1">
    <source>
        <dbReference type="ARBA" id="ARBA00004141"/>
    </source>
</evidence>
<dbReference type="PANTHER" id="PTHR30477">
    <property type="entry name" value="ABC-TRANSPORTER METAL-BINDING PROTEIN"/>
    <property type="match status" value="1"/>
</dbReference>
<evidence type="ECO:0000256" key="3">
    <source>
        <dbReference type="ARBA" id="ARBA00022692"/>
    </source>
</evidence>
<feature type="transmembrane region" description="Helical" evidence="7">
    <location>
        <begin position="243"/>
        <end position="263"/>
    </location>
</feature>
<feature type="transmembrane region" description="Helical" evidence="7">
    <location>
        <begin position="216"/>
        <end position="237"/>
    </location>
</feature>
<comment type="subcellular location">
    <subcellularLocation>
        <location evidence="6">Cell membrane</location>
        <topology evidence="6">Multi-pass membrane protein</topology>
    </subcellularLocation>
    <subcellularLocation>
        <location evidence="1">Membrane</location>
        <topology evidence="1">Multi-pass membrane protein</topology>
    </subcellularLocation>
</comment>
<keyword evidence="4 7" id="KW-1133">Transmembrane helix</keyword>
<feature type="transmembrane region" description="Helical" evidence="7">
    <location>
        <begin position="135"/>
        <end position="157"/>
    </location>
</feature>
<dbReference type="CDD" id="cd06550">
    <property type="entry name" value="TM_ABC_iron-siderophores_like"/>
    <property type="match status" value="1"/>
</dbReference>
<sequence length="273" mass="29478">MWESIFHYAYLQNALISAILTSVVCGTIGTIVLEKRMLMLTGGIAHVAFGGIGLGYLAGFPPFIGAALFSVGSSLGIGRLSRNAKRNADILVGLVWSMGMALGVLFISFMDGYPPDLTSYLFGNILTVPSYEVKAMIVITVLVVSVILVLFHAYKIYLFDEDFAKVQGVKVNVLEYVLFILLGLAIVVLIQVVGFVLIFALITSPPATAKFFTKNLGVMMAVSVGICLLFTIGGLWLSYSFNIPSGATIIVLSGCCYFCVYFFNKVLLSRKAA</sequence>
<evidence type="ECO:0000256" key="7">
    <source>
        <dbReference type="SAM" id="Phobius"/>
    </source>
</evidence>
<name>A0ABY4EIQ3_9BACI</name>
<dbReference type="Gene3D" id="1.10.3470.10">
    <property type="entry name" value="ABC transporter involved in vitamin B12 uptake, BtuC"/>
    <property type="match status" value="1"/>
</dbReference>
<keyword evidence="5 7" id="KW-0472">Membrane</keyword>
<gene>
    <name evidence="8" type="ORF">MUN89_21085</name>
</gene>
<feature type="transmembrane region" description="Helical" evidence="7">
    <location>
        <begin position="177"/>
        <end position="204"/>
    </location>
</feature>
<organism evidence="8 9">
    <name type="scientific">Halobacillus salinarum</name>
    <dbReference type="NCBI Taxonomy" id="2932257"/>
    <lineage>
        <taxon>Bacteria</taxon>
        <taxon>Bacillati</taxon>
        <taxon>Bacillota</taxon>
        <taxon>Bacilli</taxon>
        <taxon>Bacillales</taxon>
        <taxon>Bacillaceae</taxon>
        <taxon>Halobacillus</taxon>
    </lineage>
</organism>
<dbReference type="RefSeq" id="WP_244710160.1">
    <property type="nucleotide sequence ID" value="NZ_CP095073.1"/>
</dbReference>
<reference evidence="8 9" key="1">
    <citation type="submission" date="2022-04" db="EMBL/GenBank/DDBJ databases">
        <title>Halobacillus sp. isolated from saltern.</title>
        <authorList>
            <person name="Won M."/>
            <person name="Lee C.-M."/>
            <person name="Woen H.-Y."/>
            <person name="Kwon S.-W."/>
        </authorList>
    </citation>
    <scope>NUCLEOTIDE SEQUENCE [LARGE SCALE GENOMIC DNA]</scope>
    <source>
        <strain evidence="8 9">SSBR10-3</strain>
    </source>
</reference>
<comment type="similarity">
    <text evidence="2 6">Belongs to the ABC-3 integral membrane protein family.</text>
</comment>
<dbReference type="SUPFAM" id="SSF81345">
    <property type="entry name" value="ABC transporter involved in vitamin B12 uptake, BtuC"/>
    <property type="match status" value="1"/>
</dbReference>
<feature type="transmembrane region" description="Helical" evidence="7">
    <location>
        <begin position="45"/>
        <end position="70"/>
    </location>
</feature>
<protein>
    <submittedName>
        <fullName evidence="8">Metal ABC transporter permease</fullName>
    </submittedName>
</protein>
<evidence type="ECO:0000313" key="8">
    <source>
        <dbReference type="EMBL" id="UOQ44310.1"/>
    </source>
</evidence>
<accession>A0ABY4EIQ3</accession>
<keyword evidence="3 6" id="KW-0812">Transmembrane</keyword>